<protein>
    <submittedName>
        <fullName evidence="1">Uncharacterized protein</fullName>
    </submittedName>
</protein>
<reference evidence="1 2" key="1">
    <citation type="journal article" date="2024" name="IMA Fungus">
        <title>IMA Genome - F19 : A genome assembly and annotation guide to empower mycologists, including annotated draft genome sequences of Ceratocystis pirilliformis, Diaporthe australafricana, Fusarium ophioides, Paecilomyces lecythidis, and Sporothrix stenoceras.</title>
        <authorList>
            <person name="Aylward J."/>
            <person name="Wilson A.M."/>
            <person name="Visagie C.M."/>
            <person name="Spraker J."/>
            <person name="Barnes I."/>
            <person name="Buitendag C."/>
            <person name="Ceriani C."/>
            <person name="Del Mar Angel L."/>
            <person name="du Plessis D."/>
            <person name="Fuchs T."/>
            <person name="Gasser K."/>
            <person name="Kramer D."/>
            <person name="Li W."/>
            <person name="Munsamy K."/>
            <person name="Piso A."/>
            <person name="Price J.L."/>
            <person name="Sonnekus B."/>
            <person name="Thomas C."/>
            <person name="van der Nest A."/>
            <person name="van Dijk A."/>
            <person name="van Heerden A."/>
            <person name="van Vuuren N."/>
            <person name="Yilmaz N."/>
            <person name="Duong T.A."/>
            <person name="van der Merwe N.A."/>
            <person name="Wingfield M.J."/>
            <person name="Wingfield B.D."/>
        </authorList>
    </citation>
    <scope>NUCLEOTIDE SEQUENCE [LARGE SCALE GENOMIC DNA]</scope>
    <source>
        <strain evidence="1 2">CMW 18300</strain>
    </source>
</reference>
<dbReference type="EMBL" id="JAWRVE010000050">
    <property type="protein sequence ID" value="KAL1867451.1"/>
    <property type="molecule type" value="Genomic_DNA"/>
</dbReference>
<dbReference type="Proteomes" id="UP001583177">
    <property type="component" value="Unassembled WGS sequence"/>
</dbReference>
<comment type="caution">
    <text evidence="1">The sequence shown here is derived from an EMBL/GenBank/DDBJ whole genome shotgun (WGS) entry which is preliminary data.</text>
</comment>
<accession>A0ABR3WUV7</accession>
<evidence type="ECO:0000313" key="2">
    <source>
        <dbReference type="Proteomes" id="UP001583177"/>
    </source>
</evidence>
<keyword evidence="2" id="KW-1185">Reference proteome</keyword>
<evidence type="ECO:0000313" key="1">
    <source>
        <dbReference type="EMBL" id="KAL1867451.1"/>
    </source>
</evidence>
<gene>
    <name evidence="1" type="ORF">Daus18300_006295</name>
</gene>
<proteinExistence type="predicted"/>
<name>A0ABR3WUV7_9PEZI</name>
<sequence length="106" mass="11547">MSFINPASSSSGGGTFATNPVFMEQTLLTIKWAGTTSNSSSTVVLWQVNASLATPSRYSDQLDAAVMGDSDVLINQLILDKFKFLSDEHGYDSDQCSYDPFQHGRE</sequence>
<organism evidence="1 2">
    <name type="scientific">Diaporthe australafricana</name>
    <dbReference type="NCBI Taxonomy" id="127596"/>
    <lineage>
        <taxon>Eukaryota</taxon>
        <taxon>Fungi</taxon>
        <taxon>Dikarya</taxon>
        <taxon>Ascomycota</taxon>
        <taxon>Pezizomycotina</taxon>
        <taxon>Sordariomycetes</taxon>
        <taxon>Sordariomycetidae</taxon>
        <taxon>Diaporthales</taxon>
        <taxon>Diaporthaceae</taxon>
        <taxon>Diaporthe</taxon>
    </lineage>
</organism>